<comment type="caution">
    <text evidence="4">The sequence shown here is derived from an EMBL/GenBank/DDBJ whole genome shotgun (WGS) entry which is preliminary data.</text>
</comment>
<dbReference type="Pfam" id="PF09807">
    <property type="entry name" value="ELP6"/>
    <property type="match status" value="1"/>
</dbReference>
<sequence>MFDELTALLDDTNRTSSHGSILITSLDFDSNFLLQHFLSYSLKNTLNCVYISLLTPFSHLKHVQNKMGNTLKTPEISSSSLMFIPLFSSLSDQFFHEKSSLNIDDLCKMIQQQVIASPDIIIIEDLQILRHLLKFSDIQVLLMQRKLRHLFPNAQFITQISISDDENDDENFSSSSFINMLKRIHNKHLFVRSLTTGATKDISGQLTYTGPSQSNLWTNIIIRKCLFRLTDRTLNLITSAV</sequence>
<dbReference type="EMBL" id="CAJNOL010000763">
    <property type="protein sequence ID" value="CAF1191314.1"/>
    <property type="molecule type" value="Genomic_DNA"/>
</dbReference>
<dbReference type="InterPro" id="IPR018627">
    <property type="entry name" value="ELP6"/>
</dbReference>
<dbReference type="Proteomes" id="UP000663870">
    <property type="component" value="Unassembled WGS sequence"/>
</dbReference>
<reference evidence="4" key="1">
    <citation type="submission" date="2021-02" db="EMBL/GenBank/DDBJ databases">
        <authorList>
            <person name="Nowell W R."/>
        </authorList>
    </citation>
    <scope>NUCLEOTIDE SEQUENCE</scope>
</reference>
<gene>
    <name evidence="5" type="ORF">JXQ802_LOCUS23895</name>
    <name evidence="6" type="ORF">JXQ802_LOCUS23989</name>
    <name evidence="4" type="ORF">PYM288_LOCUS14935</name>
</gene>
<dbReference type="Proteomes" id="UP000663854">
    <property type="component" value="Unassembled WGS sequence"/>
</dbReference>
<comment type="pathway">
    <text evidence="1">tRNA modification; 5-methoxycarbonylmethyl-2-thiouridine-tRNA biosynthesis.</text>
</comment>
<accession>A0A814HAW3</accession>
<dbReference type="PANTHER" id="PTHR16184">
    <property type="entry name" value="ELONGATOR COMPLEX PROTEIN 6"/>
    <property type="match status" value="1"/>
</dbReference>
<evidence type="ECO:0000313" key="7">
    <source>
        <dbReference type="Proteomes" id="UP000663854"/>
    </source>
</evidence>
<evidence type="ECO:0000256" key="2">
    <source>
        <dbReference type="ARBA" id="ARBA00008837"/>
    </source>
</evidence>
<evidence type="ECO:0000313" key="5">
    <source>
        <dbReference type="EMBL" id="CAF1191314.1"/>
    </source>
</evidence>
<dbReference type="GO" id="GO:0033588">
    <property type="term" value="C:elongator holoenzyme complex"/>
    <property type="evidence" value="ECO:0007669"/>
    <property type="project" value="InterPro"/>
</dbReference>
<dbReference type="InterPro" id="IPR027417">
    <property type="entry name" value="P-loop_NTPase"/>
</dbReference>
<dbReference type="Gene3D" id="3.40.50.300">
    <property type="entry name" value="P-loop containing nucleotide triphosphate hydrolases"/>
    <property type="match status" value="1"/>
</dbReference>
<evidence type="ECO:0000313" key="6">
    <source>
        <dbReference type="EMBL" id="CAF1193041.1"/>
    </source>
</evidence>
<evidence type="ECO:0000256" key="3">
    <source>
        <dbReference type="ARBA" id="ARBA00020263"/>
    </source>
</evidence>
<evidence type="ECO:0000256" key="1">
    <source>
        <dbReference type="ARBA" id="ARBA00005043"/>
    </source>
</evidence>
<evidence type="ECO:0000313" key="4">
    <source>
        <dbReference type="EMBL" id="CAF1007553.1"/>
    </source>
</evidence>
<keyword evidence="8" id="KW-1185">Reference proteome</keyword>
<protein>
    <recommendedName>
        <fullName evidence="3">Elongator complex protein 6</fullName>
    </recommendedName>
</protein>
<dbReference type="EMBL" id="CAJNOH010000345">
    <property type="protein sequence ID" value="CAF1007553.1"/>
    <property type="molecule type" value="Genomic_DNA"/>
</dbReference>
<dbReference type="PANTHER" id="PTHR16184:SF6">
    <property type="entry name" value="ELONGATOR COMPLEX PROTEIN 6"/>
    <property type="match status" value="1"/>
</dbReference>
<comment type="similarity">
    <text evidence="2">Belongs to the ELP6 family.</text>
</comment>
<dbReference type="EMBL" id="CAJNOL010000768">
    <property type="protein sequence ID" value="CAF1193041.1"/>
    <property type="molecule type" value="Genomic_DNA"/>
</dbReference>
<evidence type="ECO:0000313" key="8">
    <source>
        <dbReference type="Proteomes" id="UP000663870"/>
    </source>
</evidence>
<dbReference type="UniPathway" id="UPA00988"/>
<dbReference type="AlphaFoldDB" id="A0A814HAW3"/>
<name>A0A814HAW3_9BILA</name>
<proteinExistence type="inferred from homology"/>
<dbReference type="GO" id="GO:0002098">
    <property type="term" value="P:tRNA wobble uridine modification"/>
    <property type="evidence" value="ECO:0007669"/>
    <property type="project" value="InterPro"/>
</dbReference>
<organism evidence="4 7">
    <name type="scientific">Rotaria sordida</name>
    <dbReference type="NCBI Taxonomy" id="392033"/>
    <lineage>
        <taxon>Eukaryota</taxon>
        <taxon>Metazoa</taxon>
        <taxon>Spiralia</taxon>
        <taxon>Gnathifera</taxon>
        <taxon>Rotifera</taxon>
        <taxon>Eurotatoria</taxon>
        <taxon>Bdelloidea</taxon>
        <taxon>Philodinida</taxon>
        <taxon>Philodinidae</taxon>
        <taxon>Rotaria</taxon>
    </lineage>
</organism>